<evidence type="ECO:0000256" key="25">
    <source>
        <dbReference type="SAM" id="SignalP"/>
    </source>
</evidence>
<comment type="similarity">
    <text evidence="2">Belongs to the protein kinase superfamily. TKL Ser/Thr protein kinase family.</text>
</comment>
<feature type="transmembrane region" description="Helical" evidence="24">
    <location>
        <begin position="749"/>
        <end position="780"/>
    </location>
</feature>
<dbReference type="Gene3D" id="3.40.190.10">
    <property type="entry name" value="Periplasmic binding protein-like II"/>
    <property type="match status" value="4"/>
</dbReference>
<dbReference type="PROSITE" id="PS00022">
    <property type="entry name" value="EGF_1"/>
    <property type="match status" value="1"/>
</dbReference>
<gene>
    <name evidence="29" type="ORF">ACA1_092130</name>
</gene>
<evidence type="ECO:0000256" key="2">
    <source>
        <dbReference type="ARBA" id="ARBA00005843"/>
    </source>
</evidence>
<evidence type="ECO:0000256" key="4">
    <source>
        <dbReference type="ARBA" id="ARBA00012513"/>
    </source>
</evidence>
<evidence type="ECO:0000256" key="7">
    <source>
        <dbReference type="ARBA" id="ARBA00022679"/>
    </source>
</evidence>
<dbReference type="GO" id="GO:0009190">
    <property type="term" value="P:cyclic nucleotide biosynthetic process"/>
    <property type="evidence" value="ECO:0007669"/>
    <property type="project" value="InterPro"/>
</dbReference>
<dbReference type="FunFam" id="3.30.200.20:FF:000060">
    <property type="entry name" value="Serine/threonine-protein kinase isoform 1"/>
    <property type="match status" value="2"/>
</dbReference>
<feature type="domain" description="EGF-like" evidence="27">
    <location>
        <begin position="702"/>
        <end position="737"/>
    </location>
</feature>
<evidence type="ECO:0000256" key="5">
    <source>
        <dbReference type="ARBA" id="ARBA00022527"/>
    </source>
</evidence>
<comment type="subcellular location">
    <subcellularLocation>
        <location evidence="1">Membrane</location>
        <topology evidence="1">Single-pass type I membrane protein</topology>
    </subcellularLocation>
</comment>
<comment type="similarity">
    <text evidence="3">Belongs to the integrin beta chain family.</text>
</comment>
<dbReference type="InterPro" id="IPR001245">
    <property type="entry name" value="Ser-Thr/Tyr_kinase_cat_dom"/>
</dbReference>
<dbReference type="SMART" id="SM00044">
    <property type="entry name" value="CYCc"/>
    <property type="match status" value="1"/>
</dbReference>
<feature type="domain" description="Protein kinase" evidence="26">
    <location>
        <begin position="1414"/>
        <end position="1678"/>
    </location>
</feature>
<comment type="catalytic activity">
    <reaction evidence="19">
        <text>L-threonyl-[protein] + ATP = O-phospho-L-threonyl-[protein] + ADP + H(+)</text>
        <dbReference type="Rhea" id="RHEA:46608"/>
        <dbReference type="Rhea" id="RHEA-COMP:11060"/>
        <dbReference type="Rhea" id="RHEA-COMP:11605"/>
        <dbReference type="ChEBI" id="CHEBI:15378"/>
        <dbReference type="ChEBI" id="CHEBI:30013"/>
        <dbReference type="ChEBI" id="CHEBI:30616"/>
        <dbReference type="ChEBI" id="CHEBI:61977"/>
        <dbReference type="ChEBI" id="CHEBI:456216"/>
        <dbReference type="EC" id="2.7.11.1"/>
    </reaction>
</comment>
<keyword evidence="11 22" id="KW-0547">Nucleotide-binding</keyword>
<evidence type="ECO:0000256" key="16">
    <source>
        <dbReference type="ARBA" id="ARBA00023136"/>
    </source>
</evidence>
<keyword evidence="17 21" id="KW-1015">Disulfide bond</keyword>
<feature type="disulfide bond" evidence="21">
    <location>
        <begin position="727"/>
        <end position="736"/>
    </location>
</feature>
<keyword evidence="6 21" id="KW-0245">EGF-like domain</keyword>
<dbReference type="InterPro" id="IPR029787">
    <property type="entry name" value="Nucleotide_cyclase"/>
</dbReference>
<keyword evidence="10" id="KW-0677">Repeat</keyword>
<dbReference type="PROSITE" id="PS00108">
    <property type="entry name" value="PROTEIN_KINASE_ST"/>
    <property type="match status" value="2"/>
</dbReference>
<keyword evidence="15" id="KW-0401">Integrin</keyword>
<dbReference type="GO" id="GO:0005524">
    <property type="term" value="F:ATP binding"/>
    <property type="evidence" value="ECO:0007669"/>
    <property type="project" value="UniProtKB-UniRule"/>
</dbReference>
<keyword evidence="14 24" id="KW-1133">Transmembrane helix</keyword>
<dbReference type="SMART" id="SM00220">
    <property type="entry name" value="S_TKc"/>
    <property type="match status" value="2"/>
</dbReference>
<dbReference type="PRINTS" id="PR00109">
    <property type="entry name" value="TYRKINASE"/>
</dbReference>
<dbReference type="STRING" id="1257118.L8GIX5"/>
<evidence type="ECO:0000256" key="6">
    <source>
        <dbReference type="ARBA" id="ARBA00022536"/>
    </source>
</evidence>
<evidence type="ECO:0000259" key="26">
    <source>
        <dbReference type="PROSITE" id="PS50011"/>
    </source>
</evidence>
<dbReference type="GO" id="GO:0004674">
    <property type="term" value="F:protein serine/threonine kinase activity"/>
    <property type="evidence" value="ECO:0007669"/>
    <property type="project" value="UniProtKB-KW"/>
</dbReference>
<dbReference type="EMBL" id="KB008103">
    <property type="protein sequence ID" value="ELR12703.1"/>
    <property type="molecule type" value="Genomic_DNA"/>
</dbReference>
<sequence>MLRLTLLAALAFLAFSSFVVHADIIGTGSQSAQPLLSSWADSYQRRNELDRVSNGTLMGSTTAQDTEAVVYSGVEQSATGLSRLDNGLADWLVTDGPLPAARLGTDKLQVPLVGQAIVVAYHLSALNATDPPLVLDGQTLARIWAGEITTWDNEAIKSLNPTVATKLPATDILLTFAPNNTEAVSPLFKEALSVFSTNFSTTLALANGDFAGIAALNGRALSLSPLSVRLAYVQNTDNCLTYVSLGSLKAYAPGLAYAHMRNPANNTVAATTDTIQSAMTDFRSFIVNGNGSNLFNGGGAQSYPMSFLHYLTTRRNLTSSDCYTKEQYLVFLSWTQVNSGAANIASKGGYAPLINGFRKRMIDSLGTITCNGKKALGYAFLIGTGSPVPTYLRWAVNYNNPDFRLEYFYQTSTNAIIGLAAVITAPNAAQQALQPFTITIPIVVGGLGPVYNVPEIVTEEPLVLDFQTISDIYLNKIRKWNHINITRLNPQLEDLLPDKEIIIVYEAPSSAPNLLVSSAISAMVPEFQAEVGASAVLNFPVLQHEPNRTLAVAPNDIIAPMQAKAYTLGFWTNYDTLNARTVRAAAMVNVAGTVVSPEVSTFVSAMNDFAGQADARILLLAPGNNSWPIATYNSVMVNSRTMPDCQKATALVDWLYWTQSSEEGLALSNGVGLAVAGQSAIVSKLVLRMLANVTCNGVPSFSFFNCVDDGVMCSNHGNCSSSGVCQCGDQWEGQYCQTLKSDSSSSDTLGIILGATLGAILPVVCLVLVFLVGVIFALVVRLERKRREKGDWEIDAEELEISDQLGAGGYGTVYRAKWRGTEVAVKMMPGEQVTREMERNFKEEVRVMTALRHPNVVLFMAASIKAPKMCIVMEYMALGSLFDLLHNELIPEIPYALKLKMAYHAAKGMHFLHSSGIVHRDLKSLNLLLDSKWNVKVSDFGLTKFRDELKKGGQGLGQGSIHWTAPEILNEAFDADLALADVYSFGIILWELYTREQPYLGLSPAAVAVAVIRDNVRPAVQSSDAMPADYNELMTSCWHADPSIRPTFLEVMTRLSSISGEALGGSSLTRTSTSSSSHNISAGLNSGSLSYPSISAATSSSGGRGDSLSSGSRSSVAAVAAAGGPIKPPEGEVVIVFSDVTRAASLWEFNAEAMRDATLLHNELVRRLVKKHGGYEVVFLRDRNSGEGSFCLAFSDIGAALDWCGDTQRELLAAEWPKALLEHPGAAEEWGDTDDRVMFKGLRVRMGVHAGTPKMVRDPMTRRVEYIGPVVNAAARITALAHGGQVLVSEAAQRKMGLKSPDGGDDAGEQATKKFVALGRFEMPDAPKGARLYELKVAGLEARFFGGVSPAADGNNRSAPSGGGSTTDEDSIDRQSDGEATLETAVGEGMMFKEDNFLTSANLCRWVIDFHEIALGKQVMGMGSYGVVFKGKWKGVEVAVKRFVKQKLDERRMLEFRAEMAFLSELHHPNIVLFIGACVKQPNLCIVTEFVKQGSLKEILANNAIKLAWRQRLGLMRSAAVGINYLHSLQPVIVHRDLKPSNLLVDENWNVKVADFGFARIKEENATMTRCGTPSWTAPEVIRGEKYSEKADVYSFGIIMWQVVTRREPFAGRNFMGVSLDVLEGKRPQVPSECDKPLKKLMKRCWHATASKRPSMDDVVAFFDSQLGDADGDDHPLVAGSV</sequence>
<evidence type="ECO:0000313" key="30">
    <source>
        <dbReference type="Proteomes" id="UP000011083"/>
    </source>
</evidence>
<dbReference type="EC" id="2.7.11.1" evidence="4"/>
<keyword evidence="8 24" id="KW-0812">Transmembrane</keyword>
<comment type="catalytic activity">
    <reaction evidence="20">
        <text>L-seryl-[protein] + ATP = O-phospho-L-seryl-[protein] + ADP + H(+)</text>
        <dbReference type="Rhea" id="RHEA:17989"/>
        <dbReference type="Rhea" id="RHEA-COMP:9863"/>
        <dbReference type="Rhea" id="RHEA-COMP:11604"/>
        <dbReference type="ChEBI" id="CHEBI:15378"/>
        <dbReference type="ChEBI" id="CHEBI:29999"/>
        <dbReference type="ChEBI" id="CHEBI:30616"/>
        <dbReference type="ChEBI" id="CHEBI:83421"/>
        <dbReference type="ChEBI" id="CHEBI:456216"/>
        <dbReference type="EC" id="2.7.11.1"/>
    </reaction>
</comment>
<keyword evidence="7" id="KW-0808">Transferase</keyword>
<dbReference type="Proteomes" id="UP000011083">
    <property type="component" value="Unassembled WGS sequence"/>
</dbReference>
<dbReference type="GeneID" id="14913320"/>
<dbReference type="InterPro" id="IPR000719">
    <property type="entry name" value="Prot_kinase_dom"/>
</dbReference>
<dbReference type="PROSITE" id="PS50011">
    <property type="entry name" value="PROTEIN_KINASE_DOM"/>
    <property type="match status" value="2"/>
</dbReference>
<dbReference type="PROSITE" id="PS50026">
    <property type="entry name" value="EGF_3"/>
    <property type="match status" value="1"/>
</dbReference>
<evidence type="ECO:0000256" key="11">
    <source>
        <dbReference type="ARBA" id="ARBA00022741"/>
    </source>
</evidence>
<dbReference type="KEGG" id="acan:ACA1_092130"/>
<feature type="chain" id="PRO_5003990369" description="non-specific serine/threonine protein kinase" evidence="25">
    <location>
        <begin position="23"/>
        <end position="1682"/>
    </location>
</feature>
<dbReference type="SUPFAM" id="SSF53850">
    <property type="entry name" value="Periplasmic binding protein-like II"/>
    <property type="match status" value="2"/>
</dbReference>
<feature type="domain" description="Protein kinase" evidence="26">
    <location>
        <begin position="799"/>
        <end position="1058"/>
    </location>
</feature>
<feature type="signal peptide" evidence="25">
    <location>
        <begin position="1"/>
        <end position="22"/>
    </location>
</feature>
<dbReference type="RefSeq" id="XP_004334716.1">
    <property type="nucleotide sequence ID" value="XM_004334668.1"/>
</dbReference>
<keyword evidence="13 22" id="KW-0067">ATP-binding</keyword>
<evidence type="ECO:0000256" key="13">
    <source>
        <dbReference type="ARBA" id="ARBA00022840"/>
    </source>
</evidence>
<dbReference type="InterPro" id="IPR024370">
    <property type="entry name" value="PBP_domain"/>
</dbReference>
<feature type="region of interest" description="Disordered" evidence="23">
    <location>
        <begin position="1351"/>
        <end position="1378"/>
    </location>
</feature>
<dbReference type="PROSITE" id="PS50125">
    <property type="entry name" value="GUANYLATE_CYCLASE_2"/>
    <property type="match status" value="1"/>
</dbReference>
<keyword evidence="18" id="KW-0325">Glycoprotein</keyword>
<dbReference type="CDD" id="cd07302">
    <property type="entry name" value="CHD"/>
    <property type="match status" value="1"/>
</dbReference>
<evidence type="ECO:0000256" key="10">
    <source>
        <dbReference type="ARBA" id="ARBA00022737"/>
    </source>
</evidence>
<keyword evidence="9 25" id="KW-0732">Signal</keyword>
<name>L8GIX5_ACACF</name>
<reference evidence="29 30" key="1">
    <citation type="journal article" date="2013" name="Genome Biol.">
        <title>Genome of Acanthamoeba castellanii highlights extensive lateral gene transfer and early evolution of tyrosine kinase signaling.</title>
        <authorList>
            <person name="Clarke M."/>
            <person name="Lohan A.J."/>
            <person name="Liu B."/>
            <person name="Lagkouvardos I."/>
            <person name="Roy S."/>
            <person name="Zafar N."/>
            <person name="Bertelli C."/>
            <person name="Schilde C."/>
            <person name="Kianianmomeni A."/>
            <person name="Burglin T.R."/>
            <person name="Frech C."/>
            <person name="Turcotte B."/>
            <person name="Kopec K.O."/>
            <person name="Synnott J.M."/>
            <person name="Choo C."/>
            <person name="Paponov I."/>
            <person name="Finkler A."/>
            <person name="Soon Heng Tan C."/>
            <person name="Hutchins A.P."/>
            <person name="Weinmeier T."/>
            <person name="Rattei T."/>
            <person name="Chu J.S."/>
            <person name="Gimenez G."/>
            <person name="Irimia M."/>
            <person name="Rigden D.J."/>
            <person name="Fitzpatrick D.A."/>
            <person name="Lorenzo-Morales J."/>
            <person name="Bateman A."/>
            <person name="Chiu C.H."/>
            <person name="Tang P."/>
            <person name="Hegemann P."/>
            <person name="Fromm H."/>
            <person name="Raoult D."/>
            <person name="Greub G."/>
            <person name="Miranda-Saavedra D."/>
            <person name="Chen N."/>
            <person name="Nash P."/>
            <person name="Ginger M.L."/>
            <person name="Horn M."/>
            <person name="Schaap P."/>
            <person name="Caler L."/>
            <person name="Loftus B."/>
        </authorList>
    </citation>
    <scope>NUCLEOTIDE SEQUENCE [LARGE SCALE GENOMIC DNA]</scope>
    <source>
        <strain evidence="29 30">Neff</strain>
    </source>
</reference>
<evidence type="ECO:0000256" key="21">
    <source>
        <dbReference type="PROSITE-ProRule" id="PRU00076"/>
    </source>
</evidence>
<dbReference type="SUPFAM" id="SSF55073">
    <property type="entry name" value="Nucleotide cyclase"/>
    <property type="match status" value="1"/>
</dbReference>
<evidence type="ECO:0000256" key="1">
    <source>
        <dbReference type="ARBA" id="ARBA00004479"/>
    </source>
</evidence>
<feature type="domain" description="Guanylate cyclase" evidence="28">
    <location>
        <begin position="1134"/>
        <end position="1278"/>
    </location>
</feature>
<evidence type="ECO:0000256" key="9">
    <source>
        <dbReference type="ARBA" id="ARBA00022729"/>
    </source>
</evidence>
<dbReference type="GO" id="GO:0035556">
    <property type="term" value="P:intracellular signal transduction"/>
    <property type="evidence" value="ECO:0007669"/>
    <property type="project" value="InterPro"/>
</dbReference>
<evidence type="ECO:0000256" key="18">
    <source>
        <dbReference type="ARBA" id="ARBA00023180"/>
    </source>
</evidence>
<evidence type="ECO:0000259" key="28">
    <source>
        <dbReference type="PROSITE" id="PS50125"/>
    </source>
</evidence>
<evidence type="ECO:0000256" key="15">
    <source>
        <dbReference type="ARBA" id="ARBA00023037"/>
    </source>
</evidence>
<evidence type="ECO:0000256" key="17">
    <source>
        <dbReference type="ARBA" id="ARBA00023157"/>
    </source>
</evidence>
<dbReference type="Gene3D" id="3.30.70.1230">
    <property type="entry name" value="Nucleotide cyclase"/>
    <property type="match status" value="1"/>
</dbReference>
<organism evidence="29 30">
    <name type="scientific">Acanthamoeba castellanii (strain ATCC 30010 / Neff)</name>
    <dbReference type="NCBI Taxonomy" id="1257118"/>
    <lineage>
        <taxon>Eukaryota</taxon>
        <taxon>Amoebozoa</taxon>
        <taxon>Discosea</taxon>
        <taxon>Longamoebia</taxon>
        <taxon>Centramoebida</taxon>
        <taxon>Acanthamoebidae</taxon>
        <taxon>Acanthamoeba</taxon>
    </lineage>
</organism>
<keyword evidence="12 29" id="KW-0418">Kinase</keyword>
<dbReference type="InterPro" id="IPR051681">
    <property type="entry name" value="Ser/Thr_Kinases-Pseudokinases"/>
</dbReference>
<evidence type="ECO:0000256" key="8">
    <source>
        <dbReference type="ARBA" id="ARBA00022692"/>
    </source>
</evidence>
<evidence type="ECO:0000256" key="20">
    <source>
        <dbReference type="ARBA" id="ARBA00048679"/>
    </source>
</evidence>
<dbReference type="InterPro" id="IPR001054">
    <property type="entry name" value="A/G_cyclase"/>
</dbReference>
<dbReference type="VEuPathDB" id="AmoebaDB:ACA1_092130"/>
<dbReference type="FunFam" id="2.10.25.10:FF:000036">
    <property type="entry name" value="Integrin beta"/>
    <property type="match status" value="1"/>
</dbReference>
<dbReference type="InterPro" id="IPR008271">
    <property type="entry name" value="Ser/Thr_kinase_AS"/>
</dbReference>
<comment type="caution">
    <text evidence="21">Lacks conserved residue(s) required for the propagation of feature annotation.</text>
</comment>
<dbReference type="CDD" id="cd13999">
    <property type="entry name" value="STKc_MAP3K-like"/>
    <property type="match status" value="2"/>
</dbReference>
<evidence type="ECO:0000256" key="3">
    <source>
        <dbReference type="ARBA" id="ARBA00007449"/>
    </source>
</evidence>
<dbReference type="Pfam" id="PF00211">
    <property type="entry name" value="Guanylate_cyc"/>
    <property type="match status" value="1"/>
</dbReference>
<dbReference type="OrthoDB" id="4062651at2759"/>
<dbReference type="InterPro" id="IPR000742">
    <property type="entry name" value="EGF"/>
</dbReference>
<dbReference type="PROSITE" id="PS00107">
    <property type="entry name" value="PROTEIN_KINASE_ATP"/>
    <property type="match status" value="1"/>
</dbReference>
<dbReference type="PANTHER" id="PTHR44329">
    <property type="entry name" value="SERINE/THREONINE-PROTEIN KINASE TNNI3K-RELATED"/>
    <property type="match status" value="1"/>
</dbReference>
<keyword evidence="5 29" id="KW-0723">Serine/threonine-protein kinase</keyword>
<dbReference type="GO" id="GO:0016020">
    <property type="term" value="C:membrane"/>
    <property type="evidence" value="ECO:0007669"/>
    <property type="project" value="UniProtKB-SubCell"/>
</dbReference>
<dbReference type="Pfam" id="PF07714">
    <property type="entry name" value="PK_Tyr_Ser-Thr"/>
    <property type="match status" value="2"/>
</dbReference>
<evidence type="ECO:0000256" key="24">
    <source>
        <dbReference type="SAM" id="Phobius"/>
    </source>
</evidence>
<feature type="binding site" evidence="22">
    <location>
        <position position="826"/>
    </location>
    <ligand>
        <name>ATP</name>
        <dbReference type="ChEBI" id="CHEBI:30616"/>
    </ligand>
</feature>
<evidence type="ECO:0000256" key="22">
    <source>
        <dbReference type="PROSITE-ProRule" id="PRU10141"/>
    </source>
</evidence>
<evidence type="ECO:0000256" key="14">
    <source>
        <dbReference type="ARBA" id="ARBA00022989"/>
    </source>
</evidence>
<dbReference type="SUPFAM" id="SSF56112">
    <property type="entry name" value="Protein kinase-like (PK-like)"/>
    <property type="match status" value="2"/>
</dbReference>
<dbReference type="InterPro" id="IPR011009">
    <property type="entry name" value="Kinase-like_dom_sf"/>
</dbReference>
<evidence type="ECO:0000259" key="27">
    <source>
        <dbReference type="PROSITE" id="PS50026"/>
    </source>
</evidence>
<accession>L8GIX5</accession>
<dbReference type="GO" id="GO:0007229">
    <property type="term" value="P:integrin-mediated signaling pathway"/>
    <property type="evidence" value="ECO:0007669"/>
    <property type="project" value="UniProtKB-KW"/>
</dbReference>
<evidence type="ECO:0000256" key="19">
    <source>
        <dbReference type="ARBA" id="ARBA00047899"/>
    </source>
</evidence>
<evidence type="ECO:0000256" key="12">
    <source>
        <dbReference type="ARBA" id="ARBA00022777"/>
    </source>
</evidence>
<dbReference type="Pfam" id="PF12849">
    <property type="entry name" value="PBP_like_2"/>
    <property type="match status" value="1"/>
</dbReference>
<evidence type="ECO:0000256" key="23">
    <source>
        <dbReference type="SAM" id="MobiDB-lite"/>
    </source>
</evidence>
<proteinExistence type="inferred from homology"/>
<protein>
    <recommendedName>
        <fullName evidence="4">non-specific serine/threonine protein kinase</fullName>
        <ecNumber evidence="4">2.7.11.1</ecNumber>
    </recommendedName>
</protein>
<evidence type="ECO:0000313" key="29">
    <source>
        <dbReference type="EMBL" id="ELR12703.1"/>
    </source>
</evidence>
<dbReference type="Gene3D" id="3.30.200.20">
    <property type="entry name" value="Phosphorylase Kinase, domain 1"/>
    <property type="match status" value="2"/>
</dbReference>
<keyword evidence="30" id="KW-1185">Reference proteome</keyword>
<dbReference type="InterPro" id="IPR017441">
    <property type="entry name" value="Protein_kinase_ATP_BS"/>
</dbReference>
<keyword evidence="16 24" id="KW-0472">Membrane</keyword>
<dbReference type="Gene3D" id="1.10.510.10">
    <property type="entry name" value="Transferase(Phosphotransferase) domain 1"/>
    <property type="match status" value="2"/>
</dbReference>